<dbReference type="Pfam" id="PF02801">
    <property type="entry name" value="Ketoacyl-synt_C"/>
    <property type="match status" value="1"/>
</dbReference>
<dbReference type="GO" id="GO:0006633">
    <property type="term" value="P:fatty acid biosynthetic process"/>
    <property type="evidence" value="ECO:0007669"/>
    <property type="project" value="TreeGrafter"/>
</dbReference>
<evidence type="ECO:0000256" key="1">
    <source>
        <dbReference type="ARBA" id="ARBA00022450"/>
    </source>
</evidence>
<name>A0AAW5MZ20_9ESCH</name>
<feature type="non-terminal residue" evidence="5">
    <location>
        <position position="92"/>
    </location>
</feature>
<sequence length="92" mass="9514">GPNTAIAESKSGFLSPEGRSKAFDDSADGYARGEGGAIVVIKPLQRALDEGDEIYAQILGTAVSQDGHTDGITVPREEAQEAAITTALRRAG</sequence>
<dbReference type="PANTHER" id="PTHR43775:SF37">
    <property type="entry name" value="SI:DKEY-61P9.11"/>
    <property type="match status" value="1"/>
</dbReference>
<keyword evidence="2" id="KW-0597">Phosphoprotein</keyword>
<accession>A0AAW5MZ20</accession>
<reference evidence="5" key="1">
    <citation type="submission" date="2022-07" db="EMBL/GenBank/DDBJ databases">
        <title>Diversity of ethanolamine utilization by human commensal Escherichia coli.</title>
        <authorList>
            <person name="Jubelin G."/>
        </authorList>
    </citation>
    <scope>NUCLEOTIDE SEQUENCE</scope>
    <source>
        <strain evidence="5">S1</strain>
    </source>
</reference>
<evidence type="ECO:0000313" key="6">
    <source>
        <dbReference type="Proteomes" id="UP001206878"/>
    </source>
</evidence>
<dbReference type="GO" id="GO:0004312">
    <property type="term" value="F:fatty acid synthase activity"/>
    <property type="evidence" value="ECO:0007669"/>
    <property type="project" value="TreeGrafter"/>
</dbReference>
<evidence type="ECO:0000259" key="4">
    <source>
        <dbReference type="PROSITE" id="PS52004"/>
    </source>
</evidence>
<dbReference type="InterPro" id="IPR016039">
    <property type="entry name" value="Thiolase-like"/>
</dbReference>
<dbReference type="InterPro" id="IPR014030">
    <property type="entry name" value="Ketoacyl_synth_N"/>
</dbReference>
<keyword evidence="1" id="KW-0596">Phosphopantetheine</keyword>
<gene>
    <name evidence="5" type="ORF">NVV43_25645</name>
</gene>
<dbReference type="AlphaFoldDB" id="A0AAW5MZ20"/>
<feature type="domain" description="Ketosynthase family 3 (KS3)" evidence="4">
    <location>
        <begin position="1"/>
        <end position="92"/>
    </location>
</feature>
<evidence type="ECO:0000256" key="2">
    <source>
        <dbReference type="ARBA" id="ARBA00022553"/>
    </source>
</evidence>
<organism evidence="5 6">
    <name type="scientific">Escherichia marmotae</name>
    <dbReference type="NCBI Taxonomy" id="1499973"/>
    <lineage>
        <taxon>Bacteria</taxon>
        <taxon>Pseudomonadati</taxon>
        <taxon>Pseudomonadota</taxon>
        <taxon>Gammaproteobacteria</taxon>
        <taxon>Enterobacterales</taxon>
        <taxon>Enterobacteriaceae</taxon>
        <taxon>Escherichia</taxon>
    </lineage>
</organism>
<protein>
    <recommendedName>
        <fullName evidence="4">Ketosynthase family 3 (KS3) domain-containing protein</fullName>
    </recommendedName>
</protein>
<dbReference type="InterPro" id="IPR014031">
    <property type="entry name" value="Ketoacyl_synth_C"/>
</dbReference>
<comment type="caution">
    <text evidence="5">The sequence shown here is derived from an EMBL/GenBank/DDBJ whole genome shotgun (WGS) entry which is preliminary data.</text>
</comment>
<dbReference type="EMBL" id="JANPXH010000550">
    <property type="protein sequence ID" value="MCR6678889.1"/>
    <property type="molecule type" value="Genomic_DNA"/>
</dbReference>
<proteinExistence type="predicted"/>
<dbReference type="PROSITE" id="PS52004">
    <property type="entry name" value="KS3_2"/>
    <property type="match status" value="1"/>
</dbReference>
<dbReference type="Proteomes" id="UP001206878">
    <property type="component" value="Unassembled WGS sequence"/>
</dbReference>
<dbReference type="PANTHER" id="PTHR43775">
    <property type="entry name" value="FATTY ACID SYNTHASE"/>
    <property type="match status" value="1"/>
</dbReference>
<dbReference type="SUPFAM" id="SSF53901">
    <property type="entry name" value="Thiolase-like"/>
    <property type="match status" value="1"/>
</dbReference>
<dbReference type="InterPro" id="IPR020841">
    <property type="entry name" value="PKS_Beta-ketoAc_synthase_dom"/>
</dbReference>
<feature type="non-terminal residue" evidence="5">
    <location>
        <position position="1"/>
    </location>
</feature>
<dbReference type="Gene3D" id="3.40.47.10">
    <property type="match status" value="1"/>
</dbReference>
<dbReference type="InterPro" id="IPR050091">
    <property type="entry name" value="PKS_NRPS_Biosynth_Enz"/>
</dbReference>
<dbReference type="Pfam" id="PF00109">
    <property type="entry name" value="ketoacyl-synt"/>
    <property type="match status" value="1"/>
</dbReference>
<feature type="region of interest" description="Disordered" evidence="3">
    <location>
        <begin position="1"/>
        <end position="20"/>
    </location>
</feature>
<evidence type="ECO:0000313" key="5">
    <source>
        <dbReference type="EMBL" id="MCR6678889.1"/>
    </source>
</evidence>
<evidence type="ECO:0000256" key="3">
    <source>
        <dbReference type="SAM" id="MobiDB-lite"/>
    </source>
</evidence>